<comment type="subcellular location">
    <subcellularLocation>
        <location evidence="1">Membrane</location>
    </subcellularLocation>
</comment>
<protein>
    <recommendedName>
        <fullName evidence="8">MAPEG family protein</fullName>
    </recommendedName>
</protein>
<proteinExistence type="predicted"/>
<keyword evidence="2 5" id="KW-0812">Transmembrane</keyword>
<accession>A0A7W7B2D8</accession>
<evidence type="ECO:0000313" key="6">
    <source>
        <dbReference type="EMBL" id="MBB4631785.1"/>
    </source>
</evidence>
<dbReference type="EMBL" id="JACHNZ010000013">
    <property type="protein sequence ID" value="MBB4631785.1"/>
    <property type="molecule type" value="Genomic_DNA"/>
</dbReference>
<reference evidence="6 7" key="1">
    <citation type="submission" date="2020-08" db="EMBL/GenBank/DDBJ databases">
        <title>Genomic Encyclopedia of Type Strains, Phase IV (KMG-IV): sequencing the most valuable type-strain genomes for metagenomic binning, comparative biology and taxonomic classification.</title>
        <authorList>
            <person name="Goeker M."/>
        </authorList>
    </citation>
    <scope>NUCLEOTIDE SEQUENCE [LARGE SCALE GENOMIC DNA]</scope>
    <source>
        <strain evidence="6 7">DSM 17328</strain>
    </source>
</reference>
<dbReference type="Pfam" id="PF01124">
    <property type="entry name" value="MAPEG"/>
    <property type="match status" value="1"/>
</dbReference>
<dbReference type="InterPro" id="IPR023352">
    <property type="entry name" value="MAPEG-like_dom_sf"/>
</dbReference>
<dbReference type="SUPFAM" id="SSF161084">
    <property type="entry name" value="MAPEG domain-like"/>
    <property type="match status" value="1"/>
</dbReference>
<evidence type="ECO:0000256" key="5">
    <source>
        <dbReference type="SAM" id="Phobius"/>
    </source>
</evidence>
<sequence length="143" mass="16026">MTLNSNVISMLQTIIAMGLLNLVMFVWMYATRIPAMNQAKIDPQAAQHPGSLNTLPSEARRVADNYNHLFEAPTLFYAMVIAIVLLGHADQWHVIAAWAYVILRALHSLVQATFNRVMIRFALFGLSWVALGVMIVREVAALY</sequence>
<dbReference type="AlphaFoldDB" id="A0A7W7B2D8"/>
<evidence type="ECO:0000256" key="2">
    <source>
        <dbReference type="ARBA" id="ARBA00022692"/>
    </source>
</evidence>
<organism evidence="6 7">
    <name type="scientific">Sphingosinicella soli</name>
    <dbReference type="NCBI Taxonomy" id="333708"/>
    <lineage>
        <taxon>Bacteria</taxon>
        <taxon>Pseudomonadati</taxon>
        <taxon>Pseudomonadota</taxon>
        <taxon>Alphaproteobacteria</taxon>
        <taxon>Sphingomonadales</taxon>
        <taxon>Sphingosinicellaceae</taxon>
        <taxon>Sphingosinicella</taxon>
    </lineage>
</organism>
<keyword evidence="3 5" id="KW-1133">Transmembrane helix</keyword>
<feature type="transmembrane region" description="Helical" evidence="5">
    <location>
        <begin position="117"/>
        <end position="136"/>
    </location>
</feature>
<name>A0A7W7B2D8_9SPHN</name>
<feature type="transmembrane region" description="Helical" evidence="5">
    <location>
        <begin position="6"/>
        <end position="30"/>
    </location>
</feature>
<dbReference type="GO" id="GO:0016020">
    <property type="term" value="C:membrane"/>
    <property type="evidence" value="ECO:0007669"/>
    <property type="project" value="UniProtKB-SubCell"/>
</dbReference>
<dbReference type="Proteomes" id="UP000566324">
    <property type="component" value="Unassembled WGS sequence"/>
</dbReference>
<evidence type="ECO:0000256" key="3">
    <source>
        <dbReference type="ARBA" id="ARBA00022989"/>
    </source>
</evidence>
<feature type="transmembrane region" description="Helical" evidence="5">
    <location>
        <begin position="69"/>
        <end position="86"/>
    </location>
</feature>
<evidence type="ECO:0000256" key="4">
    <source>
        <dbReference type="ARBA" id="ARBA00023136"/>
    </source>
</evidence>
<evidence type="ECO:0000313" key="7">
    <source>
        <dbReference type="Proteomes" id="UP000566324"/>
    </source>
</evidence>
<dbReference type="RefSeq" id="WP_184067096.1">
    <property type="nucleotide sequence ID" value="NZ_JACHNZ010000013.1"/>
</dbReference>
<dbReference type="Gene3D" id="1.20.120.550">
    <property type="entry name" value="Membrane associated eicosanoid/glutathione metabolism-like domain"/>
    <property type="match status" value="1"/>
</dbReference>
<comment type="caution">
    <text evidence="6">The sequence shown here is derived from an EMBL/GenBank/DDBJ whole genome shotgun (WGS) entry which is preliminary data.</text>
</comment>
<gene>
    <name evidence="6" type="ORF">GGQ98_001401</name>
</gene>
<evidence type="ECO:0008006" key="8">
    <source>
        <dbReference type="Google" id="ProtNLM"/>
    </source>
</evidence>
<dbReference type="InterPro" id="IPR001129">
    <property type="entry name" value="Membr-assoc_MAPEG"/>
</dbReference>
<keyword evidence="7" id="KW-1185">Reference proteome</keyword>
<keyword evidence="4 5" id="KW-0472">Membrane</keyword>
<evidence type="ECO:0000256" key="1">
    <source>
        <dbReference type="ARBA" id="ARBA00004370"/>
    </source>
</evidence>